<dbReference type="Proteomes" id="UP000051861">
    <property type="component" value="Unassembled WGS sequence"/>
</dbReference>
<name>A0A0S7XIL6_UNCSA</name>
<comment type="similarity">
    <text evidence="1">Belongs to the AHA1 family.</text>
</comment>
<sequence length="168" mass="19199">MTEYKHNFVNVKEQSNKILRKEILVPATLEEVWNAWTTTEGVKTFFSPGANVELAVGGPFENYWDLAAEYGLRGSEGCRVLSYLPMEMLSFSWNAPLEFGELRSKHTIVVLQFEEVGPGKVKIVLSQLGWGKGEDWDKLFDYFDKAWAYVLSNLKKRFVAGPIDWSSH</sequence>
<evidence type="ECO:0000259" key="2">
    <source>
        <dbReference type="Pfam" id="PF08327"/>
    </source>
</evidence>
<evidence type="ECO:0000256" key="1">
    <source>
        <dbReference type="ARBA" id="ARBA00006817"/>
    </source>
</evidence>
<dbReference type="Pfam" id="PF08327">
    <property type="entry name" value="AHSA1"/>
    <property type="match status" value="1"/>
</dbReference>
<reference evidence="3 4" key="1">
    <citation type="journal article" date="2015" name="Microbiome">
        <title>Genomic resolution of linkages in carbon, nitrogen, and sulfur cycling among widespread estuary sediment bacteria.</title>
        <authorList>
            <person name="Baker B.J."/>
            <person name="Lazar C.S."/>
            <person name="Teske A.P."/>
            <person name="Dick G.J."/>
        </authorList>
    </citation>
    <scope>NUCLEOTIDE SEQUENCE [LARGE SCALE GENOMIC DNA]</scope>
    <source>
        <strain evidence="3">DG_54_3</strain>
    </source>
</reference>
<dbReference type="CDD" id="cd07814">
    <property type="entry name" value="SRPBCC_CalC_Aha1-like"/>
    <property type="match status" value="1"/>
</dbReference>
<dbReference type="Gene3D" id="3.30.530.20">
    <property type="match status" value="1"/>
</dbReference>
<dbReference type="InterPro" id="IPR013538">
    <property type="entry name" value="ASHA1/2-like_C"/>
</dbReference>
<proteinExistence type="inferred from homology"/>
<organism evidence="3 4">
    <name type="scientific">candidate division WOR-1 bacterium DG_54_3</name>
    <dbReference type="NCBI Taxonomy" id="1703775"/>
    <lineage>
        <taxon>Bacteria</taxon>
        <taxon>Bacillati</taxon>
        <taxon>Saganbacteria</taxon>
    </lineage>
</organism>
<gene>
    <name evidence="3" type="ORF">AMJ44_15745</name>
</gene>
<comment type="caution">
    <text evidence="3">The sequence shown here is derived from an EMBL/GenBank/DDBJ whole genome shotgun (WGS) entry which is preliminary data.</text>
</comment>
<dbReference type="EMBL" id="LIZX01000274">
    <property type="protein sequence ID" value="KPJ62322.1"/>
    <property type="molecule type" value="Genomic_DNA"/>
</dbReference>
<dbReference type="InterPro" id="IPR023393">
    <property type="entry name" value="START-like_dom_sf"/>
</dbReference>
<feature type="domain" description="Activator of Hsp90 ATPase homologue 1/2-like C-terminal" evidence="2">
    <location>
        <begin position="27"/>
        <end position="157"/>
    </location>
</feature>
<evidence type="ECO:0000313" key="3">
    <source>
        <dbReference type="EMBL" id="KPJ62322.1"/>
    </source>
</evidence>
<protein>
    <recommendedName>
        <fullName evidence="2">Activator of Hsp90 ATPase homologue 1/2-like C-terminal domain-containing protein</fullName>
    </recommendedName>
</protein>
<dbReference type="SUPFAM" id="SSF55961">
    <property type="entry name" value="Bet v1-like"/>
    <property type="match status" value="1"/>
</dbReference>
<accession>A0A0S7XIL6</accession>
<evidence type="ECO:0000313" key="4">
    <source>
        <dbReference type="Proteomes" id="UP000051861"/>
    </source>
</evidence>
<dbReference type="AlphaFoldDB" id="A0A0S7XIL6"/>